<feature type="region of interest" description="Disordered" evidence="3">
    <location>
        <begin position="1"/>
        <end position="20"/>
    </location>
</feature>
<sequence>MSARVPFPGRPRDPLPAPITGTNTKSLVGLADLAGWKAASALDPGLLSDAGFFMLLPAPLLAPAHDALAGTGVTVGAQDCWWDETAPTGEIAPSLLGEIGCAYAMVGHPERRGLGEDDGAVSAKARACALSGLVPVLCVGEDRYMPAPRAAVHTRAQLDAVLDVCPDDAPLVVMYEPAWTVGAPEPASPDHVGAVAEGLADALHARSGPGRLMYAGAVAPGTVGDLMAAGPLDGVGLGRSAHTRDERSKVLREVLEAWHGKEAAWDAP</sequence>
<dbReference type="InterPro" id="IPR013785">
    <property type="entry name" value="Aldolase_TIM"/>
</dbReference>
<reference evidence="4 5" key="1">
    <citation type="submission" date="2020-09" db="EMBL/GenBank/DDBJ databases">
        <title>Diversity and distribution of actinomycetes associated with coral in the coast of Hainan.</title>
        <authorList>
            <person name="Li F."/>
        </authorList>
    </citation>
    <scope>NUCLEOTIDE SEQUENCE [LARGE SCALE GENOMIC DNA]</scope>
    <source>
        <strain evidence="4 5">HNM0947</strain>
    </source>
</reference>
<dbReference type="GO" id="GO:0016853">
    <property type="term" value="F:isomerase activity"/>
    <property type="evidence" value="ECO:0007669"/>
    <property type="project" value="UniProtKB-KW"/>
</dbReference>
<evidence type="ECO:0000256" key="1">
    <source>
        <dbReference type="ARBA" id="ARBA00023235"/>
    </source>
</evidence>
<dbReference type="Proteomes" id="UP000806528">
    <property type="component" value="Unassembled WGS sequence"/>
</dbReference>
<dbReference type="Pfam" id="PF00121">
    <property type="entry name" value="TIM"/>
    <property type="match status" value="1"/>
</dbReference>
<dbReference type="PANTHER" id="PTHR21139">
    <property type="entry name" value="TRIOSEPHOSPHATE ISOMERASE"/>
    <property type="match status" value="1"/>
</dbReference>
<evidence type="ECO:0000313" key="4">
    <source>
        <dbReference type="EMBL" id="MBE2997415.1"/>
    </source>
</evidence>
<dbReference type="CDD" id="cd00311">
    <property type="entry name" value="TIM"/>
    <property type="match status" value="1"/>
</dbReference>
<dbReference type="Gene3D" id="3.20.20.70">
    <property type="entry name" value="Aldolase class I"/>
    <property type="match status" value="1"/>
</dbReference>
<comment type="subcellular location">
    <subcellularLocation>
        <location evidence="2">Cytoplasm</location>
    </subcellularLocation>
</comment>
<protein>
    <recommendedName>
        <fullName evidence="2">Triosephosphate isomerase</fullName>
        <ecNumber evidence="2">5.3.1.1</ecNumber>
    </recommendedName>
</protein>
<dbReference type="RefSeq" id="WP_193120054.1">
    <property type="nucleotide sequence ID" value="NZ_JADBGI010000001.1"/>
</dbReference>
<organism evidence="4 5">
    <name type="scientific">Nocardiopsis coralli</name>
    <dbReference type="NCBI Taxonomy" id="2772213"/>
    <lineage>
        <taxon>Bacteria</taxon>
        <taxon>Bacillati</taxon>
        <taxon>Actinomycetota</taxon>
        <taxon>Actinomycetes</taxon>
        <taxon>Streptosporangiales</taxon>
        <taxon>Nocardiopsidaceae</taxon>
        <taxon>Nocardiopsis</taxon>
    </lineage>
</organism>
<comment type="subunit">
    <text evidence="2">Homodimer.</text>
</comment>
<comment type="similarity">
    <text evidence="2">Belongs to the triosephosphate isomerase family.</text>
</comment>
<evidence type="ECO:0000256" key="3">
    <source>
        <dbReference type="SAM" id="MobiDB-lite"/>
    </source>
</evidence>
<dbReference type="SUPFAM" id="SSF51351">
    <property type="entry name" value="Triosephosphate isomerase (TIM)"/>
    <property type="match status" value="1"/>
</dbReference>
<keyword evidence="2" id="KW-0963">Cytoplasm</keyword>
<name>A0ABR9P0N0_9ACTN</name>
<comment type="pathway">
    <text evidence="2">Carbohydrate degradation; glycolysis; D-glyceraldehyde 3-phosphate from glycerone phosphate: step 1/1.</text>
</comment>
<keyword evidence="1 2" id="KW-0413">Isomerase</keyword>
<dbReference type="InterPro" id="IPR035990">
    <property type="entry name" value="TIM_sf"/>
</dbReference>
<dbReference type="EC" id="5.3.1.1" evidence="2"/>
<comment type="caution">
    <text evidence="4">The sequence shown here is derived from an EMBL/GenBank/DDBJ whole genome shotgun (WGS) entry which is preliminary data.</text>
</comment>
<evidence type="ECO:0000256" key="2">
    <source>
        <dbReference type="RuleBase" id="RU363013"/>
    </source>
</evidence>
<accession>A0ABR9P0N0</accession>
<comment type="catalytic activity">
    <reaction evidence="2">
        <text>D-glyceraldehyde 3-phosphate = dihydroxyacetone phosphate</text>
        <dbReference type="Rhea" id="RHEA:18585"/>
        <dbReference type="ChEBI" id="CHEBI:57642"/>
        <dbReference type="ChEBI" id="CHEBI:59776"/>
        <dbReference type="EC" id="5.3.1.1"/>
    </reaction>
</comment>
<dbReference type="InterPro" id="IPR000652">
    <property type="entry name" value="Triosephosphate_isomerase"/>
</dbReference>
<gene>
    <name evidence="4" type="ORF">IDM40_01665</name>
</gene>
<keyword evidence="2" id="KW-0312">Gluconeogenesis</keyword>
<keyword evidence="2" id="KW-0324">Glycolysis</keyword>
<keyword evidence="5" id="KW-1185">Reference proteome</keyword>
<dbReference type="PANTHER" id="PTHR21139:SF2">
    <property type="entry name" value="TRIOSEPHOSPHATE ISOMERASE"/>
    <property type="match status" value="1"/>
</dbReference>
<dbReference type="PROSITE" id="PS51440">
    <property type="entry name" value="TIM_2"/>
    <property type="match status" value="1"/>
</dbReference>
<dbReference type="EMBL" id="JADBGI010000001">
    <property type="protein sequence ID" value="MBE2997415.1"/>
    <property type="molecule type" value="Genomic_DNA"/>
</dbReference>
<evidence type="ECO:0000313" key="5">
    <source>
        <dbReference type="Proteomes" id="UP000806528"/>
    </source>
</evidence>
<proteinExistence type="inferred from homology"/>
<comment type="pathway">
    <text evidence="2">Carbohydrate biosynthesis; gluconeogenesis.</text>
</comment>